<dbReference type="InterPro" id="IPR005202">
    <property type="entry name" value="TF_GRAS"/>
</dbReference>
<evidence type="ECO:0000256" key="1">
    <source>
        <dbReference type="ARBA" id="ARBA00023015"/>
    </source>
</evidence>
<evidence type="ECO:0000313" key="6">
    <source>
        <dbReference type="Proteomes" id="UP001231189"/>
    </source>
</evidence>
<dbReference type="AlphaFoldDB" id="A0AAD8SY41"/>
<keyword evidence="1" id="KW-0805">Transcription regulation</keyword>
<keyword evidence="6" id="KW-1185">Reference proteome</keyword>
<gene>
    <name evidence="5" type="ORF">QYE76_054164</name>
</gene>
<name>A0AAD8SY41_LOLMU</name>
<comment type="caution">
    <text evidence="5">The sequence shown here is derived from an EMBL/GenBank/DDBJ whole genome shotgun (WGS) entry which is preliminary data.</text>
</comment>
<dbReference type="EMBL" id="JAUUTY010000003">
    <property type="protein sequence ID" value="KAK1666005.1"/>
    <property type="molecule type" value="Genomic_DNA"/>
</dbReference>
<evidence type="ECO:0000256" key="3">
    <source>
        <dbReference type="PROSITE-ProRule" id="PRU01191"/>
    </source>
</evidence>
<dbReference type="Pfam" id="PF03514">
    <property type="entry name" value="GRAS"/>
    <property type="match status" value="1"/>
</dbReference>
<dbReference type="PROSITE" id="PS50985">
    <property type="entry name" value="GRAS"/>
    <property type="match status" value="1"/>
</dbReference>
<dbReference type="PANTHER" id="PTHR31636">
    <property type="entry name" value="OSJNBA0084A10.13 PROTEIN-RELATED"/>
    <property type="match status" value="1"/>
</dbReference>
<evidence type="ECO:0000256" key="4">
    <source>
        <dbReference type="SAM" id="MobiDB-lite"/>
    </source>
</evidence>
<comment type="similarity">
    <text evidence="3">Belongs to the GRAS family.</text>
</comment>
<dbReference type="Proteomes" id="UP001231189">
    <property type="component" value="Unassembled WGS sequence"/>
</dbReference>
<sequence>MRAAAPSAASPRRRRVHHMGSPTPLLLFPSTSSIASNAAFLSALLPPLPSPPPCDPILYFQEPAAPNLVRKRPAPDVYLLPPPRHVTGDLFVFDVTAPTGGSAAVMLSLPVQGPAIQRRRQGHGVMLTLPPQSSEPVSSDDLDEAQRELVTPFCTSTHRVTAYFAETMLALLTSNTISRFAKFSHFKARQAIQDKEEFERQDLGHIHRIMIMQGLQWPGLAHILASRTRGPPRVRLTVLGASMEPLHATGKQTSDFAKVRFYKFFPLEYTPGNLDSEKLDDSNTLCLVQR</sequence>
<reference evidence="5" key="1">
    <citation type="submission" date="2023-07" db="EMBL/GenBank/DDBJ databases">
        <title>A chromosome-level genome assembly of Lolium multiflorum.</title>
        <authorList>
            <person name="Chen Y."/>
            <person name="Copetti D."/>
            <person name="Kolliker R."/>
            <person name="Studer B."/>
        </authorList>
    </citation>
    <scope>NUCLEOTIDE SEQUENCE</scope>
    <source>
        <strain evidence="5">02402/16</strain>
        <tissue evidence="5">Leaf</tissue>
    </source>
</reference>
<feature type="compositionally biased region" description="Low complexity" evidence="4">
    <location>
        <begin position="1"/>
        <end position="10"/>
    </location>
</feature>
<protein>
    <submittedName>
        <fullName evidence="5">Uncharacterized protein</fullName>
    </submittedName>
</protein>
<evidence type="ECO:0000313" key="5">
    <source>
        <dbReference type="EMBL" id="KAK1666005.1"/>
    </source>
</evidence>
<organism evidence="5 6">
    <name type="scientific">Lolium multiflorum</name>
    <name type="common">Italian ryegrass</name>
    <name type="synonym">Lolium perenne subsp. multiflorum</name>
    <dbReference type="NCBI Taxonomy" id="4521"/>
    <lineage>
        <taxon>Eukaryota</taxon>
        <taxon>Viridiplantae</taxon>
        <taxon>Streptophyta</taxon>
        <taxon>Embryophyta</taxon>
        <taxon>Tracheophyta</taxon>
        <taxon>Spermatophyta</taxon>
        <taxon>Magnoliopsida</taxon>
        <taxon>Liliopsida</taxon>
        <taxon>Poales</taxon>
        <taxon>Poaceae</taxon>
        <taxon>BOP clade</taxon>
        <taxon>Pooideae</taxon>
        <taxon>Poodae</taxon>
        <taxon>Poeae</taxon>
        <taxon>Poeae Chloroplast Group 2 (Poeae type)</taxon>
        <taxon>Loliodinae</taxon>
        <taxon>Loliinae</taxon>
        <taxon>Lolium</taxon>
    </lineage>
</organism>
<keyword evidence="2" id="KW-0804">Transcription</keyword>
<comment type="caution">
    <text evidence="3">Lacks conserved residue(s) required for the propagation of feature annotation.</text>
</comment>
<feature type="region of interest" description="Disordered" evidence="4">
    <location>
        <begin position="1"/>
        <end position="22"/>
    </location>
</feature>
<proteinExistence type="inferred from homology"/>
<accession>A0AAD8SY41</accession>
<evidence type="ECO:0000256" key="2">
    <source>
        <dbReference type="ARBA" id="ARBA00023163"/>
    </source>
</evidence>